<proteinExistence type="predicted"/>
<accession>A0A1C4G0Q8</accession>
<dbReference type="EMBL" id="FMBC01000048">
    <property type="protein sequence ID" value="SCC61770.1"/>
    <property type="molecule type" value="Genomic_DNA"/>
</dbReference>
<gene>
    <name evidence="1" type="ORF">GA0061070_104828</name>
</gene>
<sequence>MGPEMNRITIIAGATALVIIATLAVWLVSTRADLSAAESDKRVLASDNALQREAIATQVFNINRFNQTAANAAHASALTSASSDEAVIEYREILRHEKTCDFAVPVSVARGLLGYANRLRASALGAAPSGSDTAGDRTAATGTLTYCQAVLWIQPLLAAVETANNQLAGIREIEQQRAQQSTQTGLTGARP</sequence>
<dbReference type="Proteomes" id="UP000198515">
    <property type="component" value="Unassembled WGS sequence"/>
</dbReference>
<keyword evidence="2" id="KW-1185">Reference proteome</keyword>
<reference evidence="2" key="1">
    <citation type="submission" date="2016-08" db="EMBL/GenBank/DDBJ databases">
        <authorList>
            <person name="Varghese N."/>
            <person name="Submissions Spin"/>
        </authorList>
    </citation>
    <scope>NUCLEOTIDE SEQUENCE [LARGE SCALE GENOMIC DNA]</scope>
    <source>
        <strain evidence="2">REICA_142</strain>
    </source>
</reference>
<evidence type="ECO:0000313" key="2">
    <source>
        <dbReference type="Proteomes" id="UP000198515"/>
    </source>
</evidence>
<protein>
    <submittedName>
        <fullName evidence="1">Uncharacterized protein</fullName>
    </submittedName>
</protein>
<name>A0A1C4G0Q8_9ENTR</name>
<evidence type="ECO:0000313" key="1">
    <source>
        <dbReference type="EMBL" id="SCC61770.1"/>
    </source>
</evidence>
<organism evidence="1 2">
    <name type="scientific">Kosakonia oryziphila</name>
    <dbReference type="NCBI Taxonomy" id="1005667"/>
    <lineage>
        <taxon>Bacteria</taxon>
        <taxon>Pseudomonadati</taxon>
        <taxon>Pseudomonadota</taxon>
        <taxon>Gammaproteobacteria</taxon>
        <taxon>Enterobacterales</taxon>
        <taxon>Enterobacteriaceae</taxon>
        <taxon>Kosakonia</taxon>
    </lineage>
</organism>
<dbReference type="AlphaFoldDB" id="A0A1C4G0Q8"/>